<feature type="transmembrane region" description="Helical" evidence="6">
    <location>
        <begin position="166"/>
        <end position="189"/>
    </location>
</feature>
<sequence length="399" mass="43846">MRNMWVVMKETYLRHVKSWSFFFMVISPFLFLALSVGIGFLQGSSMAKNSKIAVVTTVPSVEEGLKGTNGINFDYKDEASAQAAIKDEKIKGYLTIDQEDSVLKAVYHGETSLETGIKLAVTNKLNELQYQLNRSAANLSQEQEKRLSQTVDFTEKIDESKENKKIVQTIAAAGLGFFLYMILITYASVTAQEVASEKGTKIMEVVFSSIRASHYFYARMLALLLVILTHIGIYVVGGLAAILLFKDLPILAQSGILNHIGEAFSLNTLLFVLVSLFMYVVLAAFLGSMVSRPEDSGKALSPLMILIIAGFVGVTSLGAAGDNLILKIGSYIPFISTFFMPFRAINGYASDLEAWISLAITVVFAVTATAFIGRMYASLVLQTDDLGLWKSFKRALAYK</sequence>
<evidence type="ECO:0000256" key="1">
    <source>
        <dbReference type="ARBA" id="ARBA00004651"/>
    </source>
</evidence>
<feature type="domain" description="ABC-2 type transporter transmembrane" evidence="7">
    <location>
        <begin position="19"/>
        <end position="369"/>
    </location>
</feature>
<evidence type="ECO:0000313" key="8">
    <source>
        <dbReference type="EMBL" id="MDY4365633.1"/>
    </source>
</evidence>
<comment type="caution">
    <text evidence="8">The sequence shown here is derived from an EMBL/GenBank/DDBJ whole genome shotgun (WGS) entry which is preliminary data.</text>
</comment>
<evidence type="ECO:0000259" key="7">
    <source>
        <dbReference type="Pfam" id="PF12698"/>
    </source>
</evidence>
<evidence type="ECO:0000256" key="5">
    <source>
        <dbReference type="ARBA" id="ARBA00023136"/>
    </source>
</evidence>
<feature type="transmembrane region" description="Helical" evidence="6">
    <location>
        <begin position="299"/>
        <end position="317"/>
    </location>
</feature>
<dbReference type="InterPro" id="IPR013525">
    <property type="entry name" value="ABC2_TM"/>
</dbReference>
<evidence type="ECO:0000313" key="9">
    <source>
        <dbReference type="Proteomes" id="UP001286049"/>
    </source>
</evidence>
<dbReference type="PANTHER" id="PTHR30294">
    <property type="entry name" value="MEMBRANE COMPONENT OF ABC TRANSPORTER YHHJ-RELATED"/>
    <property type="match status" value="1"/>
</dbReference>
<keyword evidence="3 6" id="KW-0812">Transmembrane</keyword>
<dbReference type="RefSeq" id="WP_320692018.1">
    <property type="nucleotide sequence ID" value="NZ_JAXHDN010000004.1"/>
</dbReference>
<feature type="transmembrane region" description="Helical" evidence="6">
    <location>
        <begin position="216"/>
        <end position="245"/>
    </location>
</feature>
<gene>
    <name evidence="8" type="ORF">SPC82_06670</name>
</gene>
<dbReference type="Pfam" id="PF12698">
    <property type="entry name" value="ABC2_membrane_3"/>
    <property type="match status" value="1"/>
</dbReference>
<feature type="transmembrane region" description="Helical" evidence="6">
    <location>
        <begin position="324"/>
        <end position="342"/>
    </location>
</feature>
<evidence type="ECO:0000256" key="4">
    <source>
        <dbReference type="ARBA" id="ARBA00022989"/>
    </source>
</evidence>
<dbReference type="InterPro" id="IPR051449">
    <property type="entry name" value="ABC-2_transporter_component"/>
</dbReference>
<comment type="subcellular location">
    <subcellularLocation>
        <location evidence="1">Cell membrane</location>
        <topology evidence="1">Multi-pass membrane protein</topology>
    </subcellularLocation>
</comment>
<accession>A0ABU5G3B3</accession>
<protein>
    <submittedName>
        <fullName evidence="8">ABC transporter permease</fullName>
    </submittedName>
</protein>
<dbReference type="PANTHER" id="PTHR30294:SF29">
    <property type="entry name" value="MULTIDRUG ABC TRANSPORTER PERMEASE YBHS-RELATED"/>
    <property type="match status" value="1"/>
</dbReference>
<proteinExistence type="predicted"/>
<feature type="transmembrane region" description="Helical" evidence="6">
    <location>
        <begin position="354"/>
        <end position="373"/>
    </location>
</feature>
<evidence type="ECO:0000256" key="3">
    <source>
        <dbReference type="ARBA" id="ARBA00022692"/>
    </source>
</evidence>
<keyword evidence="4 6" id="KW-1133">Transmembrane helix</keyword>
<keyword evidence="5 6" id="KW-0472">Membrane</keyword>
<dbReference type="EMBL" id="JAXHDN010000004">
    <property type="protein sequence ID" value="MDY4365633.1"/>
    <property type="molecule type" value="Genomic_DNA"/>
</dbReference>
<keyword evidence="9" id="KW-1185">Reference proteome</keyword>
<evidence type="ECO:0000256" key="2">
    <source>
        <dbReference type="ARBA" id="ARBA00022475"/>
    </source>
</evidence>
<reference evidence="8 9" key="1">
    <citation type="submission" date="2023-11" db="EMBL/GenBank/DDBJ databases">
        <title>Streptococcus wuxiensis sp. nov., Streptococcus jiangnanensis sp. nov., Streptococcus fermentans sp. nov., three novel members of the genus Streptococcus isolated from breast milk.</title>
        <authorList>
            <person name="Zhou Y."/>
            <person name="Yang B."/>
        </authorList>
    </citation>
    <scope>NUCLEOTIDE SEQUENCE [LARGE SCALE GENOMIC DNA]</scope>
    <source>
        <strain evidence="8 9">21WXBC0044M1</strain>
    </source>
</reference>
<feature type="transmembrane region" description="Helical" evidence="6">
    <location>
        <begin position="266"/>
        <end position="287"/>
    </location>
</feature>
<dbReference type="Proteomes" id="UP001286049">
    <property type="component" value="Unassembled WGS sequence"/>
</dbReference>
<name>A0ABU5G3B3_9STRE</name>
<keyword evidence="2" id="KW-1003">Cell membrane</keyword>
<evidence type="ECO:0000256" key="6">
    <source>
        <dbReference type="SAM" id="Phobius"/>
    </source>
</evidence>
<feature type="transmembrane region" description="Helical" evidence="6">
    <location>
        <begin position="20"/>
        <end position="41"/>
    </location>
</feature>
<organism evidence="8 9">
    <name type="scientific">Streptococcus jiangnanensis</name>
    <dbReference type="NCBI Taxonomy" id="3095079"/>
    <lineage>
        <taxon>Bacteria</taxon>
        <taxon>Bacillati</taxon>
        <taxon>Bacillota</taxon>
        <taxon>Bacilli</taxon>
        <taxon>Lactobacillales</taxon>
        <taxon>Streptococcaceae</taxon>
        <taxon>Streptococcus</taxon>
    </lineage>
</organism>